<dbReference type="PANTHER" id="PTHR43386">
    <property type="entry name" value="OLIGOPEPTIDE TRANSPORT SYSTEM PERMEASE PROTEIN APPC"/>
    <property type="match status" value="1"/>
</dbReference>
<dbReference type="PROSITE" id="PS50928">
    <property type="entry name" value="ABC_TM1"/>
    <property type="match status" value="1"/>
</dbReference>
<comment type="subcellular location">
    <subcellularLocation>
        <location evidence="1 7">Cell membrane</location>
        <topology evidence="1 7">Multi-pass membrane protein</topology>
    </subcellularLocation>
</comment>
<dbReference type="AlphaFoldDB" id="A0A7C4MKF9"/>
<evidence type="ECO:0000259" key="8">
    <source>
        <dbReference type="PROSITE" id="PS50928"/>
    </source>
</evidence>
<comment type="caution">
    <text evidence="9">The sequence shown here is derived from an EMBL/GenBank/DDBJ whole genome shotgun (WGS) entry which is preliminary data.</text>
</comment>
<keyword evidence="3" id="KW-1003">Cell membrane</keyword>
<dbReference type="EMBL" id="DSUH01000038">
    <property type="protein sequence ID" value="HGU31542.1"/>
    <property type="molecule type" value="Genomic_DNA"/>
</dbReference>
<evidence type="ECO:0000256" key="6">
    <source>
        <dbReference type="ARBA" id="ARBA00023136"/>
    </source>
</evidence>
<evidence type="ECO:0000256" key="5">
    <source>
        <dbReference type="ARBA" id="ARBA00022989"/>
    </source>
</evidence>
<feature type="transmembrane region" description="Helical" evidence="7">
    <location>
        <begin position="145"/>
        <end position="169"/>
    </location>
</feature>
<reference evidence="9" key="1">
    <citation type="journal article" date="2020" name="mSystems">
        <title>Genome- and Community-Level Interaction Insights into Carbon Utilization and Element Cycling Functions of Hydrothermarchaeota in Hydrothermal Sediment.</title>
        <authorList>
            <person name="Zhou Z."/>
            <person name="Liu Y."/>
            <person name="Xu W."/>
            <person name="Pan J."/>
            <person name="Luo Z.H."/>
            <person name="Li M."/>
        </authorList>
    </citation>
    <scope>NUCLEOTIDE SEQUENCE [LARGE SCALE GENOMIC DNA]</scope>
    <source>
        <strain evidence="9">SpSt-477</strain>
    </source>
</reference>
<organism evidence="9">
    <name type="scientific">Desulfatirhabdium butyrativorans</name>
    <dbReference type="NCBI Taxonomy" id="340467"/>
    <lineage>
        <taxon>Bacteria</taxon>
        <taxon>Pseudomonadati</taxon>
        <taxon>Thermodesulfobacteriota</taxon>
        <taxon>Desulfobacteria</taxon>
        <taxon>Desulfobacterales</taxon>
        <taxon>Desulfatirhabdiaceae</taxon>
        <taxon>Desulfatirhabdium</taxon>
    </lineage>
</organism>
<dbReference type="Gene3D" id="1.10.3720.10">
    <property type="entry name" value="MetI-like"/>
    <property type="match status" value="1"/>
</dbReference>
<dbReference type="SUPFAM" id="SSF161098">
    <property type="entry name" value="MetI-like"/>
    <property type="match status" value="1"/>
</dbReference>
<comment type="similarity">
    <text evidence="7">Belongs to the binding-protein-dependent transport system permease family.</text>
</comment>
<keyword evidence="2 7" id="KW-0813">Transport</keyword>
<name>A0A7C4MKF9_9BACT</name>
<evidence type="ECO:0000256" key="7">
    <source>
        <dbReference type="RuleBase" id="RU363032"/>
    </source>
</evidence>
<keyword evidence="6 7" id="KW-0472">Membrane</keyword>
<evidence type="ECO:0000256" key="4">
    <source>
        <dbReference type="ARBA" id="ARBA00022692"/>
    </source>
</evidence>
<feature type="transmembrane region" description="Helical" evidence="7">
    <location>
        <begin position="50"/>
        <end position="68"/>
    </location>
</feature>
<proteinExistence type="inferred from homology"/>
<dbReference type="InterPro" id="IPR050366">
    <property type="entry name" value="BP-dependent_transpt_permease"/>
</dbReference>
<dbReference type="Pfam" id="PF00528">
    <property type="entry name" value="BPD_transp_1"/>
    <property type="match status" value="1"/>
</dbReference>
<dbReference type="InterPro" id="IPR000515">
    <property type="entry name" value="MetI-like"/>
</dbReference>
<dbReference type="GO" id="GO:0055085">
    <property type="term" value="P:transmembrane transport"/>
    <property type="evidence" value="ECO:0007669"/>
    <property type="project" value="InterPro"/>
</dbReference>
<dbReference type="GO" id="GO:0005886">
    <property type="term" value="C:plasma membrane"/>
    <property type="evidence" value="ECO:0007669"/>
    <property type="project" value="UniProtKB-SubCell"/>
</dbReference>
<sequence length="312" mass="33746">MLFGAFSDGHGSQCPHRYPLGMVGSSVQNDSSDGIMKPAEISIPFSHSKTWMICGLCCLLPAVLAALWSQTLDPDLIRARHLPFQPPCALHPLGTDDMGYDIFLLLCASAKISLIVGLFAGGLSVLVGTAIGMTAGYFGKVSREWLTGFIDAVLLIPMLPFLMLLSVYLGQCIETTIFSIVLVGWCGTARSVRAKVLQLRKLAWIEAMEGLGFSKYRILLRHVLPNVSDVVSAKFVSASAKAMIAEASLSFLGLGDPLRWSWGKMVHDAFDRGGFANGMLHWYVPPGLCIACCTLGLVLIGIDFENRTTTTD</sequence>
<evidence type="ECO:0000256" key="2">
    <source>
        <dbReference type="ARBA" id="ARBA00022448"/>
    </source>
</evidence>
<keyword evidence="5 7" id="KW-1133">Transmembrane helix</keyword>
<accession>A0A7C4MKF9</accession>
<evidence type="ECO:0000256" key="1">
    <source>
        <dbReference type="ARBA" id="ARBA00004651"/>
    </source>
</evidence>
<gene>
    <name evidence="9" type="ORF">ENS29_01640</name>
</gene>
<feature type="transmembrane region" description="Helical" evidence="7">
    <location>
        <begin position="282"/>
        <end position="302"/>
    </location>
</feature>
<evidence type="ECO:0000313" key="9">
    <source>
        <dbReference type="EMBL" id="HGU31542.1"/>
    </source>
</evidence>
<dbReference type="PANTHER" id="PTHR43386:SF1">
    <property type="entry name" value="D,D-DIPEPTIDE TRANSPORT SYSTEM PERMEASE PROTEIN DDPC-RELATED"/>
    <property type="match status" value="1"/>
</dbReference>
<dbReference type="InterPro" id="IPR035906">
    <property type="entry name" value="MetI-like_sf"/>
</dbReference>
<dbReference type="CDD" id="cd06261">
    <property type="entry name" value="TM_PBP2"/>
    <property type="match status" value="1"/>
</dbReference>
<feature type="domain" description="ABC transmembrane type-1" evidence="8">
    <location>
        <begin position="110"/>
        <end position="301"/>
    </location>
</feature>
<protein>
    <submittedName>
        <fullName evidence="9">ABC transporter permease</fullName>
    </submittedName>
</protein>
<evidence type="ECO:0000256" key="3">
    <source>
        <dbReference type="ARBA" id="ARBA00022475"/>
    </source>
</evidence>
<feature type="transmembrane region" description="Helical" evidence="7">
    <location>
        <begin position="102"/>
        <end position="133"/>
    </location>
</feature>
<keyword evidence="4 7" id="KW-0812">Transmembrane</keyword>